<dbReference type="Gene3D" id="3.20.20.70">
    <property type="entry name" value="Aldolase class I"/>
    <property type="match status" value="1"/>
</dbReference>
<dbReference type="GO" id="GO:0016491">
    <property type="term" value="F:oxidoreductase activity"/>
    <property type="evidence" value="ECO:0007669"/>
    <property type="project" value="InterPro"/>
</dbReference>
<evidence type="ECO:0000313" key="4">
    <source>
        <dbReference type="Proteomes" id="UP000028631"/>
    </source>
</evidence>
<comment type="cofactor">
    <cofactor evidence="1">
        <name>FMN</name>
        <dbReference type="ChEBI" id="CHEBI:58210"/>
    </cofactor>
</comment>
<dbReference type="PATRIC" id="fig|317.175.peg.5209"/>
<evidence type="ECO:0000313" key="3">
    <source>
        <dbReference type="EMBL" id="KFE50584.1"/>
    </source>
</evidence>
<name>A0A085V571_PSESX</name>
<gene>
    <name evidence="3" type="ORF">IV01_25010</name>
</gene>
<dbReference type="RefSeq" id="WP_032631717.1">
    <property type="nucleotide sequence ID" value="NZ_JPQU01000100.1"/>
</dbReference>
<feature type="domain" description="FMN-dependent dehydrogenase" evidence="2">
    <location>
        <begin position="47"/>
        <end position="109"/>
    </location>
</feature>
<reference evidence="3 4" key="1">
    <citation type="submission" date="2014-07" db="EMBL/GenBank/DDBJ databases">
        <title>Draft Genome Sequences of Environmental Pseudomonas syringae strains.</title>
        <authorList>
            <person name="Baltrus D.A."/>
            <person name="Berge O."/>
            <person name="Morris C."/>
        </authorList>
    </citation>
    <scope>NUCLEOTIDE SEQUENCE [LARGE SCALE GENOMIC DNA]</scope>
    <source>
        <strain evidence="3 4">GAW0119</strain>
    </source>
</reference>
<keyword evidence="4" id="KW-1185">Reference proteome</keyword>
<dbReference type="InterPro" id="IPR000262">
    <property type="entry name" value="FMN-dep_DH"/>
</dbReference>
<dbReference type="SUPFAM" id="SSF51395">
    <property type="entry name" value="FMN-linked oxidoreductases"/>
    <property type="match status" value="1"/>
</dbReference>
<dbReference type="EMBL" id="JPQU01000100">
    <property type="protein sequence ID" value="KFE50584.1"/>
    <property type="molecule type" value="Genomic_DNA"/>
</dbReference>
<dbReference type="Pfam" id="PF01070">
    <property type="entry name" value="FMN_dh"/>
    <property type="match status" value="1"/>
</dbReference>
<evidence type="ECO:0000256" key="1">
    <source>
        <dbReference type="ARBA" id="ARBA00001917"/>
    </source>
</evidence>
<comment type="caution">
    <text evidence="3">The sequence shown here is derived from an EMBL/GenBank/DDBJ whole genome shotgun (WGS) entry which is preliminary data.</text>
</comment>
<sequence>MSEVVEMDIKPGQSVVSVQAWGAGSGTGRSAKLKQRLPTFNYLEKAARRRIPGFAFDFVDGGTGEHLAAERNRSALDAVQIIPRYGVCAALNTEVELFGRRYASPIGIGTEEPDHVAQLLEEELRTALAQHGAYTCAQLRNAAVRHSAAWQP</sequence>
<dbReference type="Proteomes" id="UP000028631">
    <property type="component" value="Unassembled WGS sequence"/>
</dbReference>
<dbReference type="InterPro" id="IPR013785">
    <property type="entry name" value="Aldolase_TIM"/>
</dbReference>
<proteinExistence type="predicted"/>
<evidence type="ECO:0000259" key="2">
    <source>
        <dbReference type="Pfam" id="PF01070"/>
    </source>
</evidence>
<organism evidence="3 4">
    <name type="scientific">Pseudomonas syringae</name>
    <dbReference type="NCBI Taxonomy" id="317"/>
    <lineage>
        <taxon>Bacteria</taxon>
        <taxon>Pseudomonadati</taxon>
        <taxon>Pseudomonadota</taxon>
        <taxon>Gammaproteobacteria</taxon>
        <taxon>Pseudomonadales</taxon>
        <taxon>Pseudomonadaceae</taxon>
        <taxon>Pseudomonas</taxon>
    </lineage>
</organism>
<dbReference type="AlphaFoldDB" id="A0A085V571"/>
<protein>
    <recommendedName>
        <fullName evidence="2">FMN-dependent dehydrogenase domain-containing protein</fullName>
    </recommendedName>
</protein>
<accession>A0A085V571</accession>